<accession>A0A7C4FGN5</accession>
<reference evidence="1" key="1">
    <citation type="journal article" date="2020" name="mSystems">
        <title>Genome- and Community-Level Interaction Insights into Carbon Utilization and Element Cycling Functions of Hydrothermarchaeota in Hydrothermal Sediment.</title>
        <authorList>
            <person name="Zhou Z."/>
            <person name="Liu Y."/>
            <person name="Xu W."/>
            <person name="Pan J."/>
            <person name="Luo Z.H."/>
            <person name="Li M."/>
        </authorList>
    </citation>
    <scope>NUCLEOTIDE SEQUENCE [LARGE SCALE GENOMIC DNA]</scope>
    <source>
        <strain evidence="1">SpSt-732</strain>
    </source>
</reference>
<proteinExistence type="predicted"/>
<dbReference type="SUPFAM" id="SSF49764">
    <property type="entry name" value="HSP20-like chaperones"/>
    <property type="match status" value="1"/>
</dbReference>
<organism evidence="1">
    <name type="scientific">Ignisphaera aggregans</name>
    <dbReference type="NCBI Taxonomy" id="334771"/>
    <lineage>
        <taxon>Archaea</taxon>
        <taxon>Thermoproteota</taxon>
        <taxon>Thermoprotei</taxon>
        <taxon>Desulfurococcales</taxon>
        <taxon>Desulfurococcaceae</taxon>
        <taxon>Ignisphaera</taxon>
    </lineage>
</organism>
<dbReference type="EMBL" id="DTFF01000064">
    <property type="protein sequence ID" value="HGI88323.1"/>
    <property type="molecule type" value="Genomic_DNA"/>
</dbReference>
<evidence type="ECO:0000313" key="1">
    <source>
        <dbReference type="EMBL" id="HGI88323.1"/>
    </source>
</evidence>
<sequence>MDEEFERLFKRIMEIERNLREYIEDEFRKAIRSFREDIMYIEGMLAPMWHYEGYLRPLYSIVDRGSYYEINIDLAKADEQSIDIRFSNNLMYVRARLKEDVGFSGLSGRGGKARFHEYREVVELPIKIDPQKVKVITKRGFVKILIYK</sequence>
<dbReference type="CDD" id="cd00298">
    <property type="entry name" value="ACD_sHsps_p23-like"/>
    <property type="match status" value="1"/>
</dbReference>
<dbReference type="AlphaFoldDB" id="A0A7C4FGN5"/>
<gene>
    <name evidence="1" type="ORF">ENV14_08075</name>
</gene>
<name>A0A7C4FGN5_9CREN</name>
<evidence type="ECO:0008006" key="2">
    <source>
        <dbReference type="Google" id="ProtNLM"/>
    </source>
</evidence>
<protein>
    <recommendedName>
        <fullName evidence="2">Hsp20/alpha crystallin family protein</fullName>
    </recommendedName>
</protein>
<comment type="caution">
    <text evidence="1">The sequence shown here is derived from an EMBL/GenBank/DDBJ whole genome shotgun (WGS) entry which is preliminary data.</text>
</comment>
<dbReference type="InterPro" id="IPR008978">
    <property type="entry name" value="HSP20-like_chaperone"/>
</dbReference>
<dbReference type="Gene3D" id="2.60.40.790">
    <property type="match status" value="1"/>
</dbReference>